<dbReference type="SUPFAM" id="SSF57016">
    <property type="entry name" value="Plant lectins/antimicrobial peptides"/>
    <property type="match status" value="1"/>
</dbReference>
<dbReference type="Gene3D" id="3.30.60.10">
    <property type="entry name" value="Endochitinase-like"/>
    <property type="match status" value="1"/>
</dbReference>
<comment type="caution">
    <text evidence="3">Lacks conserved residue(s) required for the propagation of feature annotation.</text>
</comment>
<feature type="disulfide bond" evidence="3">
    <location>
        <begin position="47"/>
        <end position="59"/>
    </location>
</feature>
<dbReference type="PRINTS" id="PR00451">
    <property type="entry name" value="CHITINBINDNG"/>
</dbReference>
<name>D8QSK4_SELML</name>
<evidence type="ECO:0000313" key="6">
    <source>
        <dbReference type="EMBL" id="EFJ37451.1"/>
    </source>
</evidence>
<feature type="disulfide bond" evidence="3">
    <location>
        <begin position="38"/>
        <end position="53"/>
    </location>
</feature>
<dbReference type="Pfam" id="PF00187">
    <property type="entry name" value="Chitin_bind_1"/>
    <property type="match status" value="1"/>
</dbReference>
<feature type="signal peptide" evidence="4">
    <location>
        <begin position="1"/>
        <end position="28"/>
    </location>
</feature>
<keyword evidence="2 3" id="KW-1015">Disulfide bond</keyword>
<dbReference type="Gramene" id="EFJ37451">
    <property type="protein sequence ID" value="EFJ37451"/>
    <property type="gene ID" value="SELMODRAFT_403798"/>
</dbReference>
<dbReference type="PROSITE" id="PS50941">
    <property type="entry name" value="CHIT_BIND_I_2"/>
    <property type="match status" value="1"/>
</dbReference>
<feature type="chain" id="PRO_5003121192" description="Chitin-binding type-1 domain-containing protein" evidence="4">
    <location>
        <begin position="29"/>
        <end position="124"/>
    </location>
</feature>
<reference evidence="6 7" key="1">
    <citation type="journal article" date="2011" name="Science">
        <title>The Selaginella genome identifies genetic changes associated with the evolution of vascular plants.</title>
        <authorList>
            <person name="Banks J.A."/>
            <person name="Nishiyama T."/>
            <person name="Hasebe M."/>
            <person name="Bowman J.L."/>
            <person name="Gribskov M."/>
            <person name="dePamphilis C."/>
            <person name="Albert V.A."/>
            <person name="Aono N."/>
            <person name="Aoyama T."/>
            <person name="Ambrose B.A."/>
            <person name="Ashton N.W."/>
            <person name="Axtell M.J."/>
            <person name="Barker E."/>
            <person name="Barker M.S."/>
            <person name="Bennetzen J.L."/>
            <person name="Bonawitz N.D."/>
            <person name="Chapple C."/>
            <person name="Cheng C."/>
            <person name="Correa L.G."/>
            <person name="Dacre M."/>
            <person name="DeBarry J."/>
            <person name="Dreyer I."/>
            <person name="Elias M."/>
            <person name="Engstrom E.M."/>
            <person name="Estelle M."/>
            <person name="Feng L."/>
            <person name="Finet C."/>
            <person name="Floyd S.K."/>
            <person name="Frommer W.B."/>
            <person name="Fujita T."/>
            <person name="Gramzow L."/>
            <person name="Gutensohn M."/>
            <person name="Harholt J."/>
            <person name="Hattori M."/>
            <person name="Heyl A."/>
            <person name="Hirai T."/>
            <person name="Hiwatashi Y."/>
            <person name="Ishikawa M."/>
            <person name="Iwata M."/>
            <person name="Karol K.G."/>
            <person name="Koehler B."/>
            <person name="Kolukisaoglu U."/>
            <person name="Kubo M."/>
            <person name="Kurata T."/>
            <person name="Lalonde S."/>
            <person name="Li K."/>
            <person name="Li Y."/>
            <person name="Litt A."/>
            <person name="Lyons E."/>
            <person name="Manning G."/>
            <person name="Maruyama T."/>
            <person name="Michael T.P."/>
            <person name="Mikami K."/>
            <person name="Miyazaki S."/>
            <person name="Morinaga S."/>
            <person name="Murata T."/>
            <person name="Mueller-Roeber B."/>
            <person name="Nelson D.R."/>
            <person name="Obara M."/>
            <person name="Oguri Y."/>
            <person name="Olmstead R.G."/>
            <person name="Onodera N."/>
            <person name="Petersen B.L."/>
            <person name="Pils B."/>
            <person name="Prigge M."/>
            <person name="Rensing S.A."/>
            <person name="Riano-Pachon D.M."/>
            <person name="Roberts A.W."/>
            <person name="Sato Y."/>
            <person name="Scheller H.V."/>
            <person name="Schulz B."/>
            <person name="Schulz C."/>
            <person name="Shakirov E.V."/>
            <person name="Shibagaki N."/>
            <person name="Shinohara N."/>
            <person name="Shippen D.E."/>
            <person name="Soerensen I."/>
            <person name="Sotooka R."/>
            <person name="Sugimoto N."/>
            <person name="Sugita M."/>
            <person name="Sumikawa N."/>
            <person name="Tanurdzic M."/>
            <person name="Theissen G."/>
            <person name="Ulvskov P."/>
            <person name="Wakazuki S."/>
            <person name="Weng J.K."/>
            <person name="Willats W.W."/>
            <person name="Wipf D."/>
            <person name="Wolf P.G."/>
            <person name="Yang L."/>
            <person name="Zimmer A.D."/>
            <person name="Zhu Q."/>
            <person name="Mitros T."/>
            <person name="Hellsten U."/>
            <person name="Loque D."/>
            <person name="Otillar R."/>
            <person name="Salamov A."/>
            <person name="Schmutz J."/>
            <person name="Shapiro H."/>
            <person name="Lindquist E."/>
            <person name="Lucas S."/>
            <person name="Rokhsar D."/>
            <person name="Grigoriev I.V."/>
        </authorList>
    </citation>
    <scope>NUCLEOTIDE SEQUENCE [LARGE SCALE GENOMIC DNA]</scope>
</reference>
<evidence type="ECO:0000256" key="1">
    <source>
        <dbReference type="ARBA" id="ARBA00022669"/>
    </source>
</evidence>
<dbReference type="InterPro" id="IPR018371">
    <property type="entry name" value="Chitin-binding_1_CS"/>
</dbReference>
<dbReference type="InterPro" id="IPR036861">
    <property type="entry name" value="Endochitinase-like_sf"/>
</dbReference>
<dbReference type="GO" id="GO:0008061">
    <property type="term" value="F:chitin binding"/>
    <property type="evidence" value="ECO:0007669"/>
    <property type="project" value="UniProtKB-UniRule"/>
</dbReference>
<organism evidence="7">
    <name type="scientific">Selaginella moellendorffii</name>
    <name type="common">Spikemoss</name>
    <dbReference type="NCBI Taxonomy" id="88036"/>
    <lineage>
        <taxon>Eukaryota</taxon>
        <taxon>Viridiplantae</taxon>
        <taxon>Streptophyta</taxon>
        <taxon>Embryophyta</taxon>
        <taxon>Tracheophyta</taxon>
        <taxon>Lycopodiopsida</taxon>
        <taxon>Selaginellales</taxon>
        <taxon>Selaginellaceae</taxon>
        <taxon>Selaginella</taxon>
    </lineage>
</organism>
<dbReference type="HOGENOM" id="CLU_2007885_0_0_1"/>
<feature type="disulfide bond" evidence="3">
    <location>
        <begin position="52"/>
        <end position="66"/>
    </location>
</feature>
<dbReference type="InParanoid" id="D8QSK4"/>
<evidence type="ECO:0000313" key="7">
    <source>
        <dbReference type="Proteomes" id="UP000001514"/>
    </source>
</evidence>
<proteinExistence type="predicted"/>
<feature type="domain" description="Chitin-binding type-1" evidence="5">
    <location>
        <begin position="35"/>
        <end position="90"/>
    </location>
</feature>
<evidence type="ECO:0000256" key="2">
    <source>
        <dbReference type="ARBA" id="ARBA00023157"/>
    </source>
</evidence>
<dbReference type="InterPro" id="IPR001002">
    <property type="entry name" value="Chitin-bd_1"/>
</dbReference>
<accession>D8QSK4</accession>
<evidence type="ECO:0000256" key="4">
    <source>
        <dbReference type="SAM" id="SignalP"/>
    </source>
</evidence>
<dbReference type="KEGG" id="smo:SELMODRAFT_403798"/>
<keyword evidence="4" id="KW-0732">Signal</keyword>
<protein>
    <recommendedName>
        <fullName evidence="5">Chitin-binding type-1 domain-containing protein</fullName>
    </recommendedName>
</protein>
<dbReference type="SMART" id="SM00270">
    <property type="entry name" value="ChtBD1"/>
    <property type="match status" value="1"/>
</dbReference>
<gene>
    <name evidence="6" type="ORF">SELMODRAFT_403798</name>
</gene>
<evidence type="ECO:0000259" key="5">
    <source>
        <dbReference type="PROSITE" id="PS50941"/>
    </source>
</evidence>
<evidence type="ECO:0000256" key="3">
    <source>
        <dbReference type="PROSITE-ProRule" id="PRU00261"/>
    </source>
</evidence>
<sequence length="124" mass="13395">MASLRAFAAFFLCMFVVAMVEHANVVEAQAACGTRPCCGRQGGRASCNRGLCCSQFGYCGSTSAFCGTGCQRGYGSYQAERIKNLIQCNLLHHDAQCTAGTSAFFSTYEHYYLTNSSYSCAAKR</sequence>
<dbReference type="PROSITE" id="PS00026">
    <property type="entry name" value="CHIT_BIND_I_1"/>
    <property type="match status" value="1"/>
</dbReference>
<dbReference type="Proteomes" id="UP000001514">
    <property type="component" value="Unassembled WGS sequence"/>
</dbReference>
<keyword evidence="1 3" id="KW-0147">Chitin-binding</keyword>
<dbReference type="EMBL" id="GL377566">
    <property type="protein sequence ID" value="EFJ37451.1"/>
    <property type="molecule type" value="Genomic_DNA"/>
</dbReference>
<keyword evidence="7" id="KW-1185">Reference proteome</keyword>
<dbReference type="AlphaFoldDB" id="D8QSK4"/>